<dbReference type="InterPro" id="IPR040800">
    <property type="entry name" value="MycE_N"/>
</dbReference>
<evidence type="ECO:0000313" key="7">
    <source>
        <dbReference type="EMBL" id="MBB4966643.1"/>
    </source>
</evidence>
<proteinExistence type="predicted"/>
<dbReference type="InterPro" id="IPR029063">
    <property type="entry name" value="SAM-dependent_MTases_sf"/>
</dbReference>
<keyword evidence="5" id="KW-0045">Antibiotic biosynthesis</keyword>
<comment type="caution">
    <text evidence="7">The sequence shown here is derived from an EMBL/GenBank/DDBJ whole genome shotgun (WGS) entry which is preliminary data.</text>
</comment>
<name>A0A7W7T4W2_9PSEU</name>
<comment type="pathway">
    <text evidence="1">Antibiotic biosynthesis.</text>
</comment>
<dbReference type="Gene3D" id="3.30.1050.30">
    <property type="match status" value="1"/>
</dbReference>
<dbReference type="EMBL" id="JACHJS010000001">
    <property type="protein sequence ID" value="MBB4966643.1"/>
    <property type="molecule type" value="Genomic_DNA"/>
</dbReference>
<dbReference type="Proteomes" id="UP000542674">
    <property type="component" value="Unassembled WGS sequence"/>
</dbReference>
<keyword evidence="3 7" id="KW-0808">Transferase</keyword>
<evidence type="ECO:0000256" key="3">
    <source>
        <dbReference type="ARBA" id="ARBA00022679"/>
    </source>
</evidence>
<dbReference type="AlphaFoldDB" id="A0A7W7T4W2"/>
<dbReference type="GO" id="GO:0032259">
    <property type="term" value="P:methylation"/>
    <property type="evidence" value="ECO:0007669"/>
    <property type="project" value="UniProtKB-KW"/>
</dbReference>
<dbReference type="Gene3D" id="3.40.50.150">
    <property type="entry name" value="Vaccinia Virus protein VP39"/>
    <property type="match status" value="1"/>
</dbReference>
<keyword evidence="4" id="KW-0949">S-adenosyl-L-methionine</keyword>
<evidence type="ECO:0000256" key="4">
    <source>
        <dbReference type="ARBA" id="ARBA00022691"/>
    </source>
</evidence>
<dbReference type="RefSeq" id="WP_184670777.1">
    <property type="nucleotide sequence ID" value="NZ_BAABAI010000022.1"/>
</dbReference>
<dbReference type="Pfam" id="PF17843">
    <property type="entry name" value="MycE_N"/>
    <property type="match status" value="1"/>
</dbReference>
<evidence type="ECO:0000259" key="6">
    <source>
        <dbReference type="Pfam" id="PF17843"/>
    </source>
</evidence>
<dbReference type="GO" id="GO:0030770">
    <property type="term" value="F:demethylmacrocin O-methyltransferase activity"/>
    <property type="evidence" value="ECO:0007669"/>
    <property type="project" value="UniProtKB-EC"/>
</dbReference>
<evidence type="ECO:0000256" key="5">
    <source>
        <dbReference type="ARBA" id="ARBA00023194"/>
    </source>
</evidence>
<accession>A0A7W7T4W2</accession>
<sequence>MDVDALERLIEAAGGGERRLAAVTDEFGLAGLAPLLAGEIAFRATTAARPGGGNVALGVRHRDRTERFVLTVAADGRVTAEAGTTDDPALSLDYDLHDLVRLLFGPTRPRATGHFAAEFLPPPQPGHSRGLQPPDPMRLYGALQTGGAIAAGLSRHHPDLAELCRAYGTDKWGGVHWFADVYERHLREFRDVPLRVLEIGVGGYAHPSYGGESLRVWKRYFHRGLVFGVDVFDKSGVDEPRIVTAVVDQSDPDALVALDERYGPFDIVIDDGSHVNAHVRTALDVLFPRLRPGGLYVIEDLWTSYCAGYGGDEDGPAGDGTSIGLLKRVAEGIQYRQRPGAGDPTYLERHVVGLHVYHNIAFLEKGVNDEGGVPAWVPRRPL</sequence>
<gene>
    <name evidence="7" type="ORF">F4559_004002</name>
</gene>
<organism evidence="7 8">
    <name type="scientific">Saccharothrix violaceirubra</name>
    <dbReference type="NCBI Taxonomy" id="413306"/>
    <lineage>
        <taxon>Bacteria</taxon>
        <taxon>Bacillati</taxon>
        <taxon>Actinomycetota</taxon>
        <taxon>Actinomycetes</taxon>
        <taxon>Pseudonocardiales</taxon>
        <taxon>Pseudonocardiaceae</taxon>
        <taxon>Saccharothrix</taxon>
    </lineage>
</organism>
<keyword evidence="8" id="KW-1185">Reference proteome</keyword>
<evidence type="ECO:0000313" key="8">
    <source>
        <dbReference type="Proteomes" id="UP000542674"/>
    </source>
</evidence>
<keyword evidence="2 7" id="KW-0489">Methyltransferase</keyword>
<dbReference type="GO" id="GO:0017000">
    <property type="term" value="P:antibiotic biosynthetic process"/>
    <property type="evidence" value="ECO:0007669"/>
    <property type="project" value="UniProtKB-KW"/>
</dbReference>
<dbReference type="EC" id="2.1.1.102" evidence="7"/>
<dbReference type="SUPFAM" id="SSF53335">
    <property type="entry name" value="S-adenosyl-L-methionine-dependent methyltransferases"/>
    <property type="match status" value="1"/>
</dbReference>
<protein>
    <submittedName>
        <fullName evidence="7">Demethylmacrocin O-methyltransferase</fullName>
        <ecNumber evidence="7">2.1.1.102</ecNumber>
    </submittedName>
</protein>
<evidence type="ECO:0000256" key="2">
    <source>
        <dbReference type="ARBA" id="ARBA00022603"/>
    </source>
</evidence>
<feature type="domain" description="Methyltransferase MycE N-terminal" evidence="6">
    <location>
        <begin position="6"/>
        <end position="112"/>
    </location>
</feature>
<evidence type="ECO:0000256" key="1">
    <source>
        <dbReference type="ARBA" id="ARBA00004792"/>
    </source>
</evidence>
<reference evidence="7 8" key="1">
    <citation type="submission" date="2020-08" db="EMBL/GenBank/DDBJ databases">
        <title>Sequencing the genomes of 1000 actinobacteria strains.</title>
        <authorList>
            <person name="Klenk H.-P."/>
        </authorList>
    </citation>
    <scope>NUCLEOTIDE SEQUENCE [LARGE SCALE GENOMIC DNA]</scope>
    <source>
        <strain evidence="7 8">DSM 45084</strain>
    </source>
</reference>